<dbReference type="Pfam" id="PF08585">
    <property type="entry name" value="RMI1_N_C"/>
    <property type="match status" value="1"/>
</dbReference>
<evidence type="ECO:0000259" key="1">
    <source>
        <dbReference type="Pfam" id="PF08585"/>
    </source>
</evidence>
<dbReference type="AlphaFoldDB" id="A0A0H5BZI0"/>
<evidence type="ECO:0000313" key="2">
    <source>
        <dbReference type="EMBL" id="CEP20930.1"/>
    </source>
</evidence>
<proteinExistence type="predicted"/>
<feature type="domain" description="RecQ mediated genome instability protein 1 OB-fold" evidence="1">
    <location>
        <begin position="24"/>
        <end position="180"/>
    </location>
</feature>
<dbReference type="Proteomes" id="UP000038830">
    <property type="component" value="Unassembled WGS sequence"/>
</dbReference>
<sequence>MSFLMADITKSPTFPDNAISQRAKRAHRGYSPTNDETLFQIISLENCSRSAADQLDELLANEEVGGVGADRLRFGNNRVVRQMNVEDDNGNGQEPVVTSSINNATSLFKLTLQDGEGALFYAIELDKLNFLSSKNTKHGFPIPLGAKLLVKKGVEVSHNCLLLKPQDVSYLGGVVTEWNVDLVKKHIQHLRERLQQLP</sequence>
<dbReference type="Gene3D" id="2.40.50.770">
    <property type="entry name" value="RecQ-mediated genome instability protein Rmi1, C-terminal domain"/>
    <property type="match status" value="1"/>
</dbReference>
<protein>
    <recommendedName>
        <fullName evidence="1">RecQ mediated genome instability protein 1 OB-fold domain-containing protein</fullName>
    </recommendedName>
</protein>
<dbReference type="InterPro" id="IPR042470">
    <property type="entry name" value="RMI1_N_C_sf"/>
</dbReference>
<dbReference type="EMBL" id="CDQK01000001">
    <property type="protein sequence ID" value="CEP20930.1"/>
    <property type="molecule type" value="Genomic_DNA"/>
</dbReference>
<gene>
    <name evidence="2" type="ORF">BN1211_0914</name>
</gene>
<accession>A0A0H5BZI0</accession>
<organism evidence="2 3">
    <name type="scientific">Cyberlindnera jadinii (strain ATCC 18201 / CBS 1600 / BCRC 20928 / JCM 3617 / NBRC 0987 / NRRL Y-1542)</name>
    <name type="common">Torula yeast</name>
    <name type="synonym">Candida utilis</name>
    <dbReference type="NCBI Taxonomy" id="983966"/>
    <lineage>
        <taxon>Eukaryota</taxon>
        <taxon>Fungi</taxon>
        <taxon>Dikarya</taxon>
        <taxon>Ascomycota</taxon>
        <taxon>Saccharomycotina</taxon>
        <taxon>Saccharomycetes</taxon>
        <taxon>Phaffomycetales</taxon>
        <taxon>Phaffomycetaceae</taxon>
        <taxon>Cyberlindnera</taxon>
    </lineage>
</organism>
<evidence type="ECO:0000313" key="3">
    <source>
        <dbReference type="Proteomes" id="UP000038830"/>
    </source>
</evidence>
<dbReference type="InterPro" id="IPR013894">
    <property type="entry name" value="RMI1_OB"/>
</dbReference>
<reference evidence="3" key="1">
    <citation type="journal article" date="2015" name="J. Biotechnol.">
        <title>The structure of the Cyberlindnera jadinii genome and its relation to Candida utilis analyzed by the occurrence of single nucleotide polymorphisms.</title>
        <authorList>
            <person name="Rupp O."/>
            <person name="Brinkrolf K."/>
            <person name="Buerth C."/>
            <person name="Kunigo M."/>
            <person name="Schneider J."/>
            <person name="Jaenicke S."/>
            <person name="Goesmann A."/>
            <person name="Puehler A."/>
            <person name="Jaeger K.-E."/>
            <person name="Ernst J.F."/>
        </authorList>
    </citation>
    <scope>NUCLEOTIDE SEQUENCE [LARGE SCALE GENOMIC DNA]</scope>
    <source>
        <strain evidence="3">ATCC 18201 / CBS 1600 / BCRC 20928 / JCM 3617 / NBRC 0987 / NRRL Y-1542</strain>
    </source>
</reference>
<name>A0A0H5BZI0_CYBJN</name>